<dbReference type="EMBL" id="JARBHB010000009">
    <property type="protein sequence ID" value="KAJ8876180.1"/>
    <property type="molecule type" value="Genomic_DNA"/>
</dbReference>
<evidence type="ECO:0000256" key="4">
    <source>
        <dbReference type="ARBA" id="ARBA00022679"/>
    </source>
</evidence>
<dbReference type="PANTHER" id="PTHR24058:SF22">
    <property type="entry name" value="DUAL SPECIFICITY TYROSINE-PHOSPHORYLATION-REGULATED KINASE 4"/>
    <property type="match status" value="1"/>
</dbReference>
<evidence type="ECO:0000256" key="7">
    <source>
        <dbReference type="ARBA" id="ARBA00022840"/>
    </source>
</evidence>
<comment type="catalytic activity">
    <reaction evidence="8">
        <text>L-seryl-[protein] + ATP = O-phospho-L-seryl-[protein] + ADP + H(+)</text>
        <dbReference type="Rhea" id="RHEA:17989"/>
        <dbReference type="Rhea" id="RHEA-COMP:9863"/>
        <dbReference type="Rhea" id="RHEA-COMP:11604"/>
        <dbReference type="ChEBI" id="CHEBI:15378"/>
        <dbReference type="ChEBI" id="CHEBI:29999"/>
        <dbReference type="ChEBI" id="CHEBI:30616"/>
        <dbReference type="ChEBI" id="CHEBI:83421"/>
        <dbReference type="ChEBI" id="CHEBI:456216"/>
        <dbReference type="EC" id="2.7.12.1"/>
    </reaction>
</comment>
<dbReference type="Gene3D" id="3.30.10.30">
    <property type="entry name" value="DYRK"/>
    <property type="match status" value="1"/>
</dbReference>
<dbReference type="Gene3D" id="3.30.200.20">
    <property type="entry name" value="Phosphorylase Kinase, domain 1"/>
    <property type="match status" value="1"/>
</dbReference>
<evidence type="ECO:0000313" key="13">
    <source>
        <dbReference type="Proteomes" id="UP001159363"/>
    </source>
</evidence>
<dbReference type="SUPFAM" id="SSF56112">
    <property type="entry name" value="Protein kinase-like (PK-like)"/>
    <property type="match status" value="1"/>
</dbReference>
<keyword evidence="13" id="KW-1185">Reference proteome</keyword>
<evidence type="ECO:0000256" key="1">
    <source>
        <dbReference type="ARBA" id="ARBA00008867"/>
    </source>
</evidence>
<comment type="catalytic activity">
    <reaction evidence="9">
        <text>L-threonyl-[protein] + ATP = O-phospho-L-threonyl-[protein] + ADP + H(+)</text>
        <dbReference type="Rhea" id="RHEA:46608"/>
        <dbReference type="Rhea" id="RHEA-COMP:11060"/>
        <dbReference type="Rhea" id="RHEA-COMP:11605"/>
        <dbReference type="ChEBI" id="CHEBI:15378"/>
        <dbReference type="ChEBI" id="CHEBI:30013"/>
        <dbReference type="ChEBI" id="CHEBI:30616"/>
        <dbReference type="ChEBI" id="CHEBI:61977"/>
        <dbReference type="ChEBI" id="CHEBI:456216"/>
        <dbReference type="EC" id="2.7.12.1"/>
    </reaction>
</comment>
<dbReference type="InterPro" id="IPR050494">
    <property type="entry name" value="Ser_Thr_dual-spec_kinase"/>
</dbReference>
<keyword evidence="4" id="KW-0808">Transferase</keyword>
<dbReference type="EC" id="2.7.12.1" evidence="2"/>
<dbReference type="Proteomes" id="UP001159363">
    <property type="component" value="Chromosome 8"/>
</dbReference>
<feature type="region of interest" description="Disordered" evidence="11">
    <location>
        <begin position="101"/>
        <end position="120"/>
    </location>
</feature>
<evidence type="ECO:0000256" key="6">
    <source>
        <dbReference type="ARBA" id="ARBA00022777"/>
    </source>
</evidence>
<keyword evidence="5" id="KW-0547">Nucleotide-binding</keyword>
<evidence type="ECO:0000256" key="11">
    <source>
        <dbReference type="SAM" id="MobiDB-lite"/>
    </source>
</evidence>
<evidence type="ECO:0000256" key="10">
    <source>
        <dbReference type="ARBA" id="ARBA00051680"/>
    </source>
</evidence>
<dbReference type="InterPro" id="IPR011009">
    <property type="entry name" value="Kinase-like_dom_sf"/>
</dbReference>
<protein>
    <recommendedName>
        <fullName evidence="2">dual-specificity kinase</fullName>
        <ecNumber evidence="2">2.7.12.1</ecNumber>
    </recommendedName>
</protein>
<organism evidence="12 13">
    <name type="scientific">Dryococelus australis</name>
    <dbReference type="NCBI Taxonomy" id="614101"/>
    <lineage>
        <taxon>Eukaryota</taxon>
        <taxon>Metazoa</taxon>
        <taxon>Ecdysozoa</taxon>
        <taxon>Arthropoda</taxon>
        <taxon>Hexapoda</taxon>
        <taxon>Insecta</taxon>
        <taxon>Pterygota</taxon>
        <taxon>Neoptera</taxon>
        <taxon>Polyneoptera</taxon>
        <taxon>Phasmatodea</taxon>
        <taxon>Verophasmatodea</taxon>
        <taxon>Anareolatae</taxon>
        <taxon>Phasmatidae</taxon>
        <taxon>Eurycanthinae</taxon>
        <taxon>Dryococelus</taxon>
    </lineage>
</organism>
<dbReference type="InterPro" id="IPR042521">
    <property type="entry name" value="DYRK"/>
</dbReference>
<evidence type="ECO:0000313" key="12">
    <source>
        <dbReference type="EMBL" id="KAJ8876180.1"/>
    </source>
</evidence>
<accession>A0ABQ9GVW1</accession>
<reference evidence="12 13" key="1">
    <citation type="submission" date="2023-02" db="EMBL/GenBank/DDBJ databases">
        <title>LHISI_Scaffold_Assembly.</title>
        <authorList>
            <person name="Stuart O.P."/>
            <person name="Cleave R."/>
            <person name="Magrath M.J.L."/>
            <person name="Mikheyev A.S."/>
        </authorList>
    </citation>
    <scope>NUCLEOTIDE SEQUENCE [LARGE SCALE GENOMIC DNA]</scope>
    <source>
        <strain evidence="12">Daus_M_001</strain>
        <tissue evidence="12">Leg muscle</tissue>
    </source>
</reference>
<comment type="catalytic activity">
    <reaction evidence="10">
        <text>L-tyrosyl-[protein] + ATP = O-phospho-L-tyrosyl-[protein] + ADP + H(+)</text>
        <dbReference type="Rhea" id="RHEA:10596"/>
        <dbReference type="Rhea" id="RHEA-COMP:10136"/>
        <dbReference type="Rhea" id="RHEA-COMP:20101"/>
        <dbReference type="ChEBI" id="CHEBI:15378"/>
        <dbReference type="ChEBI" id="CHEBI:30616"/>
        <dbReference type="ChEBI" id="CHEBI:46858"/>
        <dbReference type="ChEBI" id="CHEBI:61978"/>
        <dbReference type="ChEBI" id="CHEBI:456216"/>
        <dbReference type="EC" id="2.7.12.1"/>
    </reaction>
</comment>
<evidence type="ECO:0000256" key="9">
    <source>
        <dbReference type="ARBA" id="ARBA00049308"/>
    </source>
</evidence>
<proteinExistence type="inferred from homology"/>
<evidence type="ECO:0000256" key="8">
    <source>
        <dbReference type="ARBA" id="ARBA00049003"/>
    </source>
</evidence>
<name>A0ABQ9GVW1_9NEOP</name>
<evidence type="ECO:0000256" key="5">
    <source>
        <dbReference type="ARBA" id="ARBA00022741"/>
    </source>
</evidence>
<keyword evidence="7" id="KW-0067">ATP-binding</keyword>
<comment type="caution">
    <text evidence="12">The sequence shown here is derived from an EMBL/GenBank/DDBJ whole genome shotgun (WGS) entry which is preliminary data.</text>
</comment>
<evidence type="ECO:0000256" key="3">
    <source>
        <dbReference type="ARBA" id="ARBA00022527"/>
    </source>
</evidence>
<dbReference type="PANTHER" id="PTHR24058">
    <property type="entry name" value="DUAL SPECIFICITY PROTEIN KINASE"/>
    <property type="match status" value="1"/>
</dbReference>
<gene>
    <name evidence="12" type="ORF">PR048_024089</name>
</gene>
<sequence>MKGRVKLEIPEKTRRPAAGVARPGIEPSSSWWEASRLTAVPPGEIDCSAMSVNVLRPHCTLLLCPSQAAAHHKLPALGTATLRAASQPPTPLCAGLPPVASPPANPSYHNSNNNDRLDPHGNKLPFTPQEALKLYGNRLTPYERVEIEEYPDVWYLGLDACKIHGDPQNGENKKRFHHQALIEVRILDDLRKKDKDGSHNIIHMLEYFYFRNHLCISFELMR</sequence>
<keyword evidence="3" id="KW-0723">Serine/threonine-protein kinase</keyword>
<comment type="similarity">
    <text evidence="1">Belongs to the protein kinase superfamily. CMGC Ser/Thr protein kinase family. MNB/DYRK subfamily.</text>
</comment>
<evidence type="ECO:0000256" key="2">
    <source>
        <dbReference type="ARBA" id="ARBA00013203"/>
    </source>
</evidence>
<keyword evidence="6" id="KW-0418">Kinase</keyword>